<name>A0A1B8ANS6_FUSPO</name>
<gene>
    <name evidence="1" type="ORF">FPOA_08333</name>
</gene>
<accession>A0A1B8ANS6</accession>
<dbReference type="Proteomes" id="UP000091967">
    <property type="component" value="Unassembled WGS sequence"/>
</dbReference>
<reference evidence="1 2" key="1">
    <citation type="submission" date="2016-06" db="EMBL/GenBank/DDBJ databases">
        <title>Living apart together: crosstalk between the core and supernumerary genomes in a fungal plant pathogen.</title>
        <authorList>
            <person name="Vanheule A."/>
            <person name="Audenaert K."/>
            <person name="Warris S."/>
            <person name="Van De Geest H."/>
            <person name="Schijlen E."/>
            <person name="Hofte M."/>
            <person name="De Saeger S."/>
            <person name="Haesaert G."/>
            <person name="Waalwijk C."/>
            <person name="Van Der Lee T."/>
        </authorList>
    </citation>
    <scope>NUCLEOTIDE SEQUENCE [LARGE SCALE GENOMIC DNA]</scope>
    <source>
        <strain evidence="1 2">2516</strain>
    </source>
</reference>
<keyword evidence="2" id="KW-1185">Reference proteome</keyword>
<comment type="caution">
    <text evidence="1">The sequence shown here is derived from an EMBL/GenBank/DDBJ whole genome shotgun (WGS) entry which is preliminary data.</text>
</comment>
<proteinExistence type="predicted"/>
<protein>
    <submittedName>
        <fullName evidence="1">Uncharacterized protein</fullName>
    </submittedName>
</protein>
<dbReference type="EMBL" id="LYXU01000003">
    <property type="protein sequence ID" value="OBS21996.1"/>
    <property type="molecule type" value="Genomic_DNA"/>
</dbReference>
<evidence type="ECO:0000313" key="1">
    <source>
        <dbReference type="EMBL" id="OBS21996.1"/>
    </source>
</evidence>
<evidence type="ECO:0000313" key="2">
    <source>
        <dbReference type="Proteomes" id="UP000091967"/>
    </source>
</evidence>
<dbReference type="AlphaFoldDB" id="A0A1B8ANS6"/>
<organism evidence="1 2">
    <name type="scientific">Fusarium poae</name>
    <dbReference type="NCBI Taxonomy" id="36050"/>
    <lineage>
        <taxon>Eukaryota</taxon>
        <taxon>Fungi</taxon>
        <taxon>Dikarya</taxon>
        <taxon>Ascomycota</taxon>
        <taxon>Pezizomycotina</taxon>
        <taxon>Sordariomycetes</taxon>
        <taxon>Hypocreomycetidae</taxon>
        <taxon>Hypocreales</taxon>
        <taxon>Nectriaceae</taxon>
        <taxon>Fusarium</taxon>
    </lineage>
</organism>
<sequence length="154" mass="17503">MERQFDRLSAGAELCFLSLPTQDRTLNSNISPGVKVSAIQYKSTHPLSPRCYTEGAVRQPHLFYTVPQYDYNHSVLSWLYPWHNLQTSSLAKEKTAPGLRVELTKHDDAYHDAETNVSASTKRARRIFCACESCLKDKRERVTTTTIDLILNGL</sequence>